<evidence type="ECO:0008006" key="3">
    <source>
        <dbReference type="Google" id="ProtNLM"/>
    </source>
</evidence>
<accession>A0ABW5GG96</accession>
<keyword evidence="2" id="KW-1185">Reference proteome</keyword>
<protein>
    <recommendedName>
        <fullName evidence="3">DUF2997 domain-containing protein</fullName>
    </recommendedName>
</protein>
<evidence type="ECO:0000313" key="1">
    <source>
        <dbReference type="EMBL" id="MFD2460286.1"/>
    </source>
</evidence>
<proteinExistence type="predicted"/>
<organism evidence="1 2">
    <name type="scientific">Amycolatopsis samaneae</name>
    <dbReference type="NCBI Taxonomy" id="664691"/>
    <lineage>
        <taxon>Bacteria</taxon>
        <taxon>Bacillati</taxon>
        <taxon>Actinomycetota</taxon>
        <taxon>Actinomycetes</taxon>
        <taxon>Pseudonocardiales</taxon>
        <taxon>Pseudonocardiaceae</taxon>
        <taxon>Amycolatopsis</taxon>
    </lineage>
</organism>
<gene>
    <name evidence="1" type="ORF">ACFSYJ_16870</name>
</gene>
<sequence>MDSFVNIEDRCEITCDVTGDEVQLRFGGSYACGLEMVVTEDALEKIVKVGAAALERLRAKPENEAGAEREVISA</sequence>
<evidence type="ECO:0000313" key="2">
    <source>
        <dbReference type="Proteomes" id="UP001597419"/>
    </source>
</evidence>
<name>A0ABW5GG96_9PSEU</name>
<reference evidence="2" key="1">
    <citation type="journal article" date="2019" name="Int. J. Syst. Evol. Microbiol.">
        <title>The Global Catalogue of Microorganisms (GCM) 10K type strain sequencing project: providing services to taxonomists for standard genome sequencing and annotation.</title>
        <authorList>
            <consortium name="The Broad Institute Genomics Platform"/>
            <consortium name="The Broad Institute Genome Sequencing Center for Infectious Disease"/>
            <person name="Wu L."/>
            <person name="Ma J."/>
        </authorList>
    </citation>
    <scope>NUCLEOTIDE SEQUENCE [LARGE SCALE GENOMIC DNA]</scope>
    <source>
        <strain evidence="2">CGMCC 4.7643</strain>
    </source>
</reference>
<dbReference type="EMBL" id="JBHUKU010000008">
    <property type="protein sequence ID" value="MFD2460286.1"/>
    <property type="molecule type" value="Genomic_DNA"/>
</dbReference>
<dbReference type="Proteomes" id="UP001597419">
    <property type="component" value="Unassembled WGS sequence"/>
</dbReference>
<comment type="caution">
    <text evidence="1">The sequence shown here is derived from an EMBL/GenBank/DDBJ whole genome shotgun (WGS) entry which is preliminary data.</text>
</comment>
<dbReference type="RefSeq" id="WP_345398037.1">
    <property type="nucleotide sequence ID" value="NZ_BAABHG010000009.1"/>
</dbReference>